<dbReference type="Proteomes" id="UP000240303">
    <property type="component" value="Segment"/>
</dbReference>
<protein>
    <submittedName>
        <fullName evidence="1">Phage protein</fullName>
    </submittedName>
</protein>
<evidence type="ECO:0000313" key="1">
    <source>
        <dbReference type="EMBL" id="SOL37548.1"/>
    </source>
</evidence>
<reference evidence="2" key="1">
    <citation type="submission" date="2017-10" db="EMBL/GenBank/DDBJ databases">
        <authorList>
            <person name="Skurnik M."/>
        </authorList>
    </citation>
    <scope>NUCLEOTIDE SEQUENCE [LARGE SCALE GENOMIC DNA]</scope>
</reference>
<sequence length="51" mass="5512">MRITAIIKTLATHRVTYRFLIVLLGSLGVSSGVQHISQLEALLCLVLTCTG</sequence>
<dbReference type="KEGG" id="vg:54989559"/>
<dbReference type="NCBIfam" id="NF040465">
    <property type="entry name" value="T7_gp19.5"/>
    <property type="match status" value="1"/>
</dbReference>
<organism evidence="1 2">
    <name type="scientific">Yersinia phage fPS-9</name>
    <dbReference type="NCBI Taxonomy" id="2052746"/>
    <lineage>
        <taxon>Viruses</taxon>
        <taxon>Duplodnaviria</taxon>
        <taxon>Heunggongvirae</taxon>
        <taxon>Uroviricota</taxon>
        <taxon>Caudoviricetes</taxon>
        <taxon>Autographivirales</taxon>
        <taxon>Autotranscriptaviridae</taxon>
        <taxon>Studiervirinae</taxon>
        <taxon>Helsettvirus</taxon>
        <taxon>Helsettvirus fPS9</taxon>
    </lineage>
</organism>
<keyword evidence="2" id="KW-1185">Reference proteome</keyword>
<proteinExistence type="predicted"/>
<dbReference type="RefSeq" id="YP_009799080.1">
    <property type="nucleotide sequence ID" value="NC_047934.1"/>
</dbReference>
<dbReference type="GeneID" id="54989559"/>
<gene>
    <name evidence="1" type="primary">g051</name>
</gene>
<dbReference type="EMBL" id="LT960606">
    <property type="protein sequence ID" value="SOL37548.1"/>
    <property type="molecule type" value="Genomic_DNA"/>
</dbReference>
<evidence type="ECO:0000313" key="2">
    <source>
        <dbReference type="Proteomes" id="UP000240303"/>
    </source>
</evidence>
<name>A0A2C9D161_9CAUD</name>
<accession>A0A2C9D161</accession>